<gene>
    <name evidence="1" type="ORF">LNL84_08590</name>
</gene>
<comment type="caution">
    <text evidence="1">The sequence shown here is derived from an EMBL/GenBank/DDBJ whole genome shotgun (WGS) entry which is preliminary data.</text>
</comment>
<name>A0A9X1W9K8_9VIBR</name>
<sequence>MNAKLIFALIPIAVSLIGCNTDSTTLPIEDYTGSPEGLYVNADSAAVMFVGASDSEFPIVISDFDSNSIYATKQVVETFPTIKTQGLISWSALEWINDNTTEFSILIDGTQANAYSNLVDTTVLYTFNKSPKSLSLEELSSGWVETESNANWQINSDGTYRINPFDTCIFEGTLIETHDFYISLDSVASGCTNHLLDGAFPQVRIATFTQNQSTYVVGTFFREDVIIWDNVIEASNN</sequence>
<keyword evidence="2" id="KW-1185">Reference proteome</keyword>
<organism evidence="1 2">
    <name type="scientific">Vibrio gelatinilyticus</name>
    <dbReference type="NCBI Taxonomy" id="2893468"/>
    <lineage>
        <taxon>Bacteria</taxon>
        <taxon>Pseudomonadati</taxon>
        <taxon>Pseudomonadota</taxon>
        <taxon>Gammaproteobacteria</taxon>
        <taxon>Vibrionales</taxon>
        <taxon>Vibrionaceae</taxon>
        <taxon>Vibrio</taxon>
    </lineage>
</organism>
<proteinExistence type="predicted"/>
<protein>
    <recommendedName>
        <fullName evidence="3">Lipoprotein</fullName>
    </recommendedName>
</protein>
<evidence type="ECO:0008006" key="3">
    <source>
        <dbReference type="Google" id="ProtNLM"/>
    </source>
</evidence>
<dbReference type="PROSITE" id="PS51257">
    <property type="entry name" value="PROKAR_LIPOPROTEIN"/>
    <property type="match status" value="1"/>
</dbReference>
<evidence type="ECO:0000313" key="2">
    <source>
        <dbReference type="Proteomes" id="UP001139488"/>
    </source>
</evidence>
<reference evidence="1" key="1">
    <citation type="submission" date="2021-11" db="EMBL/GenBank/DDBJ databases">
        <title>Vibrio ZSDE26 sp. nov. and Vibrio ZSDZ34 sp. nov., isolated from coastal seawater in Qingdao.</title>
        <authorList>
            <person name="Zhang P."/>
        </authorList>
    </citation>
    <scope>NUCLEOTIDE SEQUENCE</scope>
    <source>
        <strain evidence="1">ZSDZ34</strain>
    </source>
</reference>
<dbReference type="Proteomes" id="UP001139488">
    <property type="component" value="Unassembled WGS sequence"/>
</dbReference>
<dbReference type="RefSeq" id="WP_244356813.1">
    <property type="nucleotide sequence ID" value="NZ_JAJNNZ010000005.1"/>
</dbReference>
<accession>A0A9X1W9K8</accession>
<evidence type="ECO:0000313" key="1">
    <source>
        <dbReference type="EMBL" id="MCJ2376892.1"/>
    </source>
</evidence>
<dbReference type="EMBL" id="JAJNNZ010000005">
    <property type="protein sequence ID" value="MCJ2376892.1"/>
    <property type="molecule type" value="Genomic_DNA"/>
</dbReference>
<dbReference type="AlphaFoldDB" id="A0A9X1W9K8"/>